<evidence type="ECO:0000313" key="4">
    <source>
        <dbReference type="Proteomes" id="UP000654075"/>
    </source>
</evidence>
<dbReference type="Proteomes" id="UP000654075">
    <property type="component" value="Unassembled WGS sequence"/>
</dbReference>
<feature type="domain" description="NAD(P)-binding" evidence="2">
    <location>
        <begin position="30"/>
        <end position="238"/>
    </location>
</feature>
<dbReference type="InterPro" id="IPR016040">
    <property type="entry name" value="NAD(P)-bd_dom"/>
</dbReference>
<name>A0A813F829_POLGL</name>
<evidence type="ECO:0000259" key="2">
    <source>
        <dbReference type="Pfam" id="PF13460"/>
    </source>
</evidence>
<dbReference type="Gene3D" id="3.40.50.720">
    <property type="entry name" value="NAD(P)-binding Rossmann-like Domain"/>
    <property type="match status" value="1"/>
</dbReference>
<proteinExistence type="predicted"/>
<dbReference type="PANTHER" id="PTHR14194">
    <property type="entry name" value="NITROGEN METABOLIC REGULATION PROTEIN NMR-RELATED"/>
    <property type="match status" value="1"/>
</dbReference>
<dbReference type="Pfam" id="PF13460">
    <property type="entry name" value="NAD_binding_10"/>
    <property type="match status" value="1"/>
</dbReference>
<dbReference type="GO" id="GO:0016491">
    <property type="term" value="F:oxidoreductase activity"/>
    <property type="evidence" value="ECO:0007669"/>
    <property type="project" value="InterPro"/>
</dbReference>
<evidence type="ECO:0000313" key="3">
    <source>
        <dbReference type="EMBL" id="CAE8610652.1"/>
    </source>
</evidence>
<feature type="chain" id="PRO_5032790327" description="NAD(P)-binding domain-containing protein" evidence="1">
    <location>
        <begin position="22"/>
        <end position="280"/>
    </location>
</feature>
<dbReference type="InterPro" id="IPR036291">
    <property type="entry name" value="NAD(P)-bd_dom_sf"/>
</dbReference>
<comment type="caution">
    <text evidence="3">The sequence shown here is derived from an EMBL/GenBank/DDBJ whole genome shotgun (WGS) entry which is preliminary data.</text>
</comment>
<organism evidence="3 4">
    <name type="scientific">Polarella glacialis</name>
    <name type="common">Dinoflagellate</name>
    <dbReference type="NCBI Taxonomy" id="89957"/>
    <lineage>
        <taxon>Eukaryota</taxon>
        <taxon>Sar</taxon>
        <taxon>Alveolata</taxon>
        <taxon>Dinophyceae</taxon>
        <taxon>Suessiales</taxon>
        <taxon>Suessiaceae</taxon>
        <taxon>Polarella</taxon>
    </lineage>
</organism>
<dbReference type="AlphaFoldDB" id="A0A813F829"/>
<keyword evidence="4" id="KW-1185">Reference proteome</keyword>
<dbReference type="PANTHER" id="PTHR14194:SF86">
    <property type="entry name" value="OS05G0110300 PROTEIN"/>
    <property type="match status" value="1"/>
</dbReference>
<dbReference type="EMBL" id="CAJNNV010024812">
    <property type="protein sequence ID" value="CAE8610652.1"/>
    <property type="molecule type" value="Genomic_DNA"/>
</dbReference>
<evidence type="ECO:0000256" key="1">
    <source>
        <dbReference type="SAM" id="SignalP"/>
    </source>
</evidence>
<reference evidence="3" key="1">
    <citation type="submission" date="2021-02" db="EMBL/GenBank/DDBJ databases">
        <authorList>
            <person name="Dougan E. K."/>
            <person name="Rhodes N."/>
            <person name="Thang M."/>
            <person name="Chan C."/>
        </authorList>
    </citation>
    <scope>NUCLEOTIDE SEQUENCE</scope>
</reference>
<dbReference type="SUPFAM" id="SSF51735">
    <property type="entry name" value="NAD(P)-binding Rossmann-fold domains"/>
    <property type="match status" value="1"/>
</dbReference>
<dbReference type="InterPro" id="IPR044163">
    <property type="entry name" value="SARED1-like"/>
</dbReference>
<accession>A0A813F829</accession>
<gene>
    <name evidence="3" type="ORF">PGLA1383_LOCUS28464</name>
</gene>
<feature type="signal peptide" evidence="1">
    <location>
        <begin position="1"/>
        <end position="21"/>
    </location>
</feature>
<sequence>MAPVVLRVALALQLGLFSAVAVEGPVVITGATGRTGALLYNTLKAKGVSVRALVRNVTKAKEVLRCSACDASEGIFLGDVTKKETLVQAMEGAGALAIVASSVPVCTGGMDTCSYPKGAFPVDIDWLASKVQVEAFAESQKKAGKVPGPVVLCSSMGTTEPDSFLDKLGNGFAVFYKLNAEAALMSSGLPFTIVKPCGLSDTAAGEAQLLVGHDDSISLKTPITRGDVARVMAEATLQPEKAKGLRFDLCSQPGAATADFGKLFDEARNPLAQAQAQVVV</sequence>
<dbReference type="OMA" id="TRCDESE"/>
<protein>
    <recommendedName>
        <fullName evidence="2">NAD(P)-binding domain-containing protein</fullName>
    </recommendedName>
</protein>
<dbReference type="OrthoDB" id="419598at2759"/>
<keyword evidence="1" id="KW-0732">Signal</keyword>